<accession>A0A9P6B9M0</accession>
<reference evidence="1" key="1">
    <citation type="journal article" date="2020" name="Nat. Commun.">
        <title>Large-scale genome sequencing of mycorrhizal fungi provides insights into the early evolution of symbiotic traits.</title>
        <authorList>
            <person name="Miyauchi S."/>
            <person name="Kiss E."/>
            <person name="Kuo A."/>
            <person name="Drula E."/>
            <person name="Kohler A."/>
            <person name="Sanchez-Garcia M."/>
            <person name="Morin E."/>
            <person name="Andreopoulos B."/>
            <person name="Barry K.W."/>
            <person name="Bonito G."/>
            <person name="Buee M."/>
            <person name="Carver A."/>
            <person name="Chen C."/>
            <person name="Cichocki N."/>
            <person name="Clum A."/>
            <person name="Culley D."/>
            <person name="Crous P.W."/>
            <person name="Fauchery L."/>
            <person name="Girlanda M."/>
            <person name="Hayes R.D."/>
            <person name="Keri Z."/>
            <person name="LaButti K."/>
            <person name="Lipzen A."/>
            <person name="Lombard V."/>
            <person name="Magnuson J."/>
            <person name="Maillard F."/>
            <person name="Murat C."/>
            <person name="Nolan M."/>
            <person name="Ohm R.A."/>
            <person name="Pangilinan J."/>
            <person name="Pereira M.F."/>
            <person name="Perotto S."/>
            <person name="Peter M."/>
            <person name="Pfister S."/>
            <person name="Riley R."/>
            <person name="Sitrit Y."/>
            <person name="Stielow J.B."/>
            <person name="Szollosi G."/>
            <person name="Zifcakova L."/>
            <person name="Stursova M."/>
            <person name="Spatafora J.W."/>
            <person name="Tedersoo L."/>
            <person name="Vaario L.M."/>
            <person name="Yamada A."/>
            <person name="Yan M."/>
            <person name="Wang P."/>
            <person name="Xu J."/>
            <person name="Bruns T."/>
            <person name="Baldrian P."/>
            <person name="Vilgalys R."/>
            <person name="Dunand C."/>
            <person name="Henrissat B."/>
            <person name="Grigoriev I.V."/>
            <person name="Hibbett D."/>
            <person name="Nagy L.G."/>
            <person name="Martin F.M."/>
        </authorList>
    </citation>
    <scope>NUCLEOTIDE SEQUENCE</scope>
    <source>
        <strain evidence="1">UP504</strain>
    </source>
</reference>
<comment type="caution">
    <text evidence="1">The sequence shown here is derived from an EMBL/GenBank/DDBJ whole genome shotgun (WGS) entry which is preliminary data.</text>
</comment>
<protein>
    <submittedName>
        <fullName evidence="1">Uncharacterized protein</fullName>
    </submittedName>
</protein>
<keyword evidence="2" id="KW-1185">Reference proteome</keyword>
<dbReference type="AlphaFoldDB" id="A0A9P6B9M0"/>
<organism evidence="1 2">
    <name type="scientific">Hydnum rufescens UP504</name>
    <dbReference type="NCBI Taxonomy" id="1448309"/>
    <lineage>
        <taxon>Eukaryota</taxon>
        <taxon>Fungi</taxon>
        <taxon>Dikarya</taxon>
        <taxon>Basidiomycota</taxon>
        <taxon>Agaricomycotina</taxon>
        <taxon>Agaricomycetes</taxon>
        <taxon>Cantharellales</taxon>
        <taxon>Hydnaceae</taxon>
        <taxon>Hydnum</taxon>
    </lineage>
</organism>
<gene>
    <name evidence="1" type="ORF">BS47DRAFT_1336298</name>
</gene>
<sequence>MLGGGPRPRPHSMFPTLSPLVSKTTQPPIGYQGTVSGNARNAIISGNSNDKKARSVCTSNTSPARHFAPIGSRLPRAQPTEQTCHTAIILFLAATKPLSCYCILQTSMEHQQRTHMTPSTCSVLCFAHIRLWCTVFPGLVTVSSQSHKGLSLGVWSAAKIPQQKFPGIGTDC</sequence>
<dbReference type="EMBL" id="MU128914">
    <property type="protein sequence ID" value="KAF9520019.1"/>
    <property type="molecule type" value="Genomic_DNA"/>
</dbReference>
<name>A0A9P6B9M0_9AGAM</name>
<dbReference type="Proteomes" id="UP000886523">
    <property type="component" value="Unassembled WGS sequence"/>
</dbReference>
<evidence type="ECO:0000313" key="1">
    <source>
        <dbReference type="EMBL" id="KAF9520019.1"/>
    </source>
</evidence>
<evidence type="ECO:0000313" key="2">
    <source>
        <dbReference type="Proteomes" id="UP000886523"/>
    </source>
</evidence>
<proteinExistence type="predicted"/>